<evidence type="ECO:0000313" key="2">
    <source>
        <dbReference type="Proteomes" id="UP000198838"/>
    </source>
</evidence>
<keyword evidence="2" id="KW-1185">Reference proteome</keyword>
<dbReference type="STRING" id="1120918.SAMN05216249_11268"/>
<accession>A0A1I0Z2W5</accession>
<name>A0A1I0Z2W5_9FIRM</name>
<gene>
    <name evidence="1" type="ORF">SAMN05216249_11268</name>
</gene>
<sequence length="63" mass="6941">MKKAWVEPSVENLGIEKTAQGRHVSTQFDEIRVDQNGNYWVSFNSGAETPVNPVGPIEVPDGN</sequence>
<proteinExistence type="predicted"/>
<dbReference type="RefSeq" id="WP_092872926.1">
    <property type="nucleotide sequence ID" value="NZ_FOJY01000012.1"/>
</dbReference>
<organism evidence="1 2">
    <name type="scientific">Acetitomaculum ruminis DSM 5522</name>
    <dbReference type="NCBI Taxonomy" id="1120918"/>
    <lineage>
        <taxon>Bacteria</taxon>
        <taxon>Bacillati</taxon>
        <taxon>Bacillota</taxon>
        <taxon>Clostridia</taxon>
        <taxon>Lachnospirales</taxon>
        <taxon>Lachnospiraceae</taxon>
        <taxon>Acetitomaculum</taxon>
    </lineage>
</organism>
<protein>
    <submittedName>
        <fullName evidence="1">Uncharacterized protein</fullName>
    </submittedName>
</protein>
<reference evidence="1 2" key="1">
    <citation type="submission" date="2016-10" db="EMBL/GenBank/DDBJ databases">
        <authorList>
            <person name="de Groot N.N."/>
        </authorList>
    </citation>
    <scope>NUCLEOTIDE SEQUENCE [LARGE SCALE GENOMIC DNA]</scope>
    <source>
        <strain evidence="1 2">DSM 5522</strain>
    </source>
</reference>
<dbReference type="Proteomes" id="UP000198838">
    <property type="component" value="Unassembled WGS sequence"/>
</dbReference>
<evidence type="ECO:0000313" key="1">
    <source>
        <dbReference type="EMBL" id="SFB19436.1"/>
    </source>
</evidence>
<dbReference type="AlphaFoldDB" id="A0A1I0Z2W5"/>
<dbReference type="OrthoDB" id="2059574at2"/>
<dbReference type="EMBL" id="FOJY01000012">
    <property type="protein sequence ID" value="SFB19436.1"/>
    <property type="molecule type" value="Genomic_DNA"/>
</dbReference>